<evidence type="ECO:0000256" key="3">
    <source>
        <dbReference type="ARBA" id="ARBA00011245"/>
    </source>
</evidence>
<feature type="domain" description="DNA helicase Pif1-like DEAD-box helicase" evidence="8">
    <location>
        <begin position="190"/>
        <end position="349"/>
    </location>
</feature>
<dbReference type="OMA" id="QLGGCTF"/>
<dbReference type="Gene3D" id="3.40.50.300">
    <property type="entry name" value="P-loop containing nucleotide triphosphate hydrolases"/>
    <property type="match status" value="1"/>
</dbReference>
<gene>
    <name evidence="9" type="ORF">TVY486_1112820</name>
</gene>
<evidence type="ECO:0000256" key="5">
    <source>
        <dbReference type="ARBA" id="ARBA00048954"/>
    </source>
</evidence>
<dbReference type="InterPro" id="IPR010285">
    <property type="entry name" value="DNA_helicase_pif1-like_DEAD"/>
</dbReference>
<dbReference type="PANTHER" id="PTHR47642:SF7">
    <property type="entry name" value="ATP-DEPENDENT DNA HELICASE PIF1"/>
    <property type="match status" value="1"/>
</dbReference>
<evidence type="ECO:0000256" key="1">
    <source>
        <dbReference type="ARBA" id="ARBA00001946"/>
    </source>
</evidence>
<comment type="subunit">
    <text evidence="3">Monomer.</text>
</comment>
<keyword evidence="6" id="KW-0227">DNA damage</keyword>
<dbReference type="AlphaFoldDB" id="G0UD87"/>
<dbReference type="InterPro" id="IPR051055">
    <property type="entry name" value="PIF1_helicase"/>
</dbReference>
<dbReference type="GO" id="GO:0000723">
    <property type="term" value="P:telomere maintenance"/>
    <property type="evidence" value="ECO:0007669"/>
    <property type="project" value="InterPro"/>
</dbReference>
<dbReference type="GO" id="GO:0016887">
    <property type="term" value="F:ATP hydrolysis activity"/>
    <property type="evidence" value="ECO:0007669"/>
    <property type="project" value="RHEA"/>
</dbReference>
<comment type="catalytic activity">
    <reaction evidence="5 6">
        <text>ATP + H2O = ADP + phosphate + H(+)</text>
        <dbReference type="Rhea" id="RHEA:13065"/>
        <dbReference type="ChEBI" id="CHEBI:15377"/>
        <dbReference type="ChEBI" id="CHEBI:15378"/>
        <dbReference type="ChEBI" id="CHEBI:30616"/>
        <dbReference type="ChEBI" id="CHEBI:43474"/>
        <dbReference type="ChEBI" id="CHEBI:456216"/>
        <dbReference type="EC" id="5.6.2.3"/>
    </reaction>
</comment>
<keyword evidence="6" id="KW-0378">Hydrolase</keyword>
<name>G0UD87_TRYVY</name>
<dbReference type="GO" id="GO:0006281">
    <property type="term" value="P:DNA repair"/>
    <property type="evidence" value="ECO:0007669"/>
    <property type="project" value="UniProtKB-KW"/>
</dbReference>
<sequence length="766" mass="84109">MPLLGRAMRRVGPKTTSVMNRKVAPPPVAPDTLQGPLLPPQQKIRATQPTSQVSFKNMVENMEDDGRGAFVNPFTARLTQPSSRVARELLHAGFEQCPMNPFRLVWAPKSSSALAAASLRPFRNSPVAWRKKLAALLEREDAAQVVNAEIQRLYGELTGSHLPPKLGAAHDPQIGMMKMTPDQENAIRCALQGYSMFVGGSAGTGKTVLLKTIHSRLTDAGLRVAVTATTGVAAVQLGGCTFHMAFGVPIRGERLGKRKWDLNALRAIDVVIIDEVSLLDAELFDAFESEARMARLQTAPFGGLQVIVCGDFLQLATADTETTGPCFESAAFRNLITLRLVTPMRQKEGDPFYEMLSQLRVGIFNSMAFGLLDRPLPTDVDNITYIFPRRADAQRLNEEKLSQLQSEEMTFAPQPGPLQLIGSFTQAALIDLSHSTDQPTREDIVLALIEEFEKLAGISVLEHNVVVMPVRTGKGSYLLRLRHTDECMTTKKSTCDNTRKDHPSSGGSVTTSMWQRVLEATTTRMGAVLCQVYREDPSDLVPPSVSMMLADACMHPTNDFLTPLRLKVGCRVMVNRNLSRTVSNGSVGVVEAFAEPRMDLFPRRYDHAQKTAYGRQPEGSVFPKLPIVRLLNGELVQLPPFTLTVGGTPSTFFYGHALYLLPLQLGYGFTVHKVQGLTLQGTVVLDCEKFFDCPHLIYVACSRVRSMDQLIVKNVHSSMVTVNRNALQFSNALMDASNAANIVPPEGCVPASWAQQLEPSRTGLPQ</sequence>
<dbReference type="InterPro" id="IPR027417">
    <property type="entry name" value="P-loop_NTPase"/>
</dbReference>
<feature type="region of interest" description="Disordered" evidence="7">
    <location>
        <begin position="20"/>
        <end position="48"/>
    </location>
</feature>
<evidence type="ECO:0000256" key="2">
    <source>
        <dbReference type="ARBA" id="ARBA00009781"/>
    </source>
</evidence>
<evidence type="ECO:0000313" key="9">
    <source>
        <dbReference type="EMBL" id="CCC53798.1"/>
    </source>
</evidence>
<comment type="similarity">
    <text evidence="2">Belongs to the helicase family. PIF1 subfamily.</text>
</comment>
<evidence type="ECO:0000256" key="6">
    <source>
        <dbReference type="RuleBase" id="RU363044"/>
    </source>
</evidence>
<dbReference type="EMBL" id="HE573027">
    <property type="protein sequence ID" value="CCC53798.1"/>
    <property type="molecule type" value="Genomic_DNA"/>
</dbReference>
<reference evidence="9" key="1">
    <citation type="journal article" date="2012" name="Proc. Natl. Acad. Sci. U.S.A.">
        <title>Antigenic diversity is generated by distinct evolutionary mechanisms in African trypanosome species.</title>
        <authorList>
            <person name="Jackson A.P."/>
            <person name="Berry A."/>
            <person name="Aslett M."/>
            <person name="Allison H.C."/>
            <person name="Burton P."/>
            <person name="Vavrova-Anderson J."/>
            <person name="Brown R."/>
            <person name="Browne H."/>
            <person name="Corton N."/>
            <person name="Hauser H."/>
            <person name="Gamble J."/>
            <person name="Gilderthorp R."/>
            <person name="Marcello L."/>
            <person name="McQuillan J."/>
            <person name="Otto T.D."/>
            <person name="Quail M.A."/>
            <person name="Sanders M.J."/>
            <person name="van Tonder A."/>
            <person name="Ginger M.L."/>
            <person name="Field M.C."/>
            <person name="Barry J.D."/>
            <person name="Hertz-Fowler C."/>
            <person name="Berriman M."/>
        </authorList>
    </citation>
    <scope>NUCLEOTIDE SEQUENCE</scope>
    <source>
        <strain evidence="9">Y486</strain>
    </source>
</reference>
<comment type="cofactor">
    <cofactor evidence="1 6">
        <name>Mg(2+)</name>
        <dbReference type="ChEBI" id="CHEBI:18420"/>
    </cofactor>
</comment>
<evidence type="ECO:0000256" key="4">
    <source>
        <dbReference type="ARBA" id="ARBA00023172"/>
    </source>
</evidence>
<keyword evidence="4 6" id="KW-0233">DNA recombination</keyword>
<keyword evidence="6" id="KW-0347">Helicase</keyword>
<keyword evidence="6" id="KW-0067">ATP-binding</keyword>
<organism evidence="9">
    <name type="scientific">Trypanosoma vivax (strain Y486)</name>
    <dbReference type="NCBI Taxonomy" id="1055687"/>
    <lineage>
        <taxon>Eukaryota</taxon>
        <taxon>Discoba</taxon>
        <taxon>Euglenozoa</taxon>
        <taxon>Kinetoplastea</taxon>
        <taxon>Metakinetoplastina</taxon>
        <taxon>Trypanosomatida</taxon>
        <taxon>Trypanosomatidae</taxon>
        <taxon>Trypanosoma</taxon>
        <taxon>Duttonella</taxon>
    </lineage>
</organism>
<dbReference type="GO" id="GO:0005524">
    <property type="term" value="F:ATP binding"/>
    <property type="evidence" value="ECO:0007669"/>
    <property type="project" value="UniProtKB-KW"/>
</dbReference>
<dbReference type="GO" id="GO:0006310">
    <property type="term" value="P:DNA recombination"/>
    <property type="evidence" value="ECO:0007669"/>
    <property type="project" value="UniProtKB-KW"/>
</dbReference>
<evidence type="ECO:0000256" key="7">
    <source>
        <dbReference type="SAM" id="MobiDB-lite"/>
    </source>
</evidence>
<dbReference type="VEuPathDB" id="TriTrypDB:TvY486_1112820"/>
<dbReference type="GO" id="GO:0043139">
    <property type="term" value="F:5'-3' DNA helicase activity"/>
    <property type="evidence" value="ECO:0007669"/>
    <property type="project" value="UniProtKB-EC"/>
</dbReference>
<dbReference type="PANTHER" id="PTHR47642">
    <property type="entry name" value="ATP-DEPENDENT DNA HELICASE"/>
    <property type="match status" value="1"/>
</dbReference>
<dbReference type="Pfam" id="PF05970">
    <property type="entry name" value="PIF1"/>
    <property type="match status" value="1"/>
</dbReference>
<dbReference type="SUPFAM" id="SSF52540">
    <property type="entry name" value="P-loop containing nucleoside triphosphate hydrolases"/>
    <property type="match status" value="2"/>
</dbReference>
<dbReference type="EC" id="5.6.2.3" evidence="6"/>
<keyword evidence="6" id="KW-0547">Nucleotide-binding</keyword>
<protein>
    <recommendedName>
        <fullName evidence="6">ATP-dependent DNA helicase</fullName>
        <ecNumber evidence="6">5.6.2.3</ecNumber>
    </recommendedName>
</protein>
<evidence type="ECO:0000259" key="8">
    <source>
        <dbReference type="Pfam" id="PF05970"/>
    </source>
</evidence>
<dbReference type="CDD" id="cd18037">
    <property type="entry name" value="DEXSc_Pif1_like"/>
    <property type="match status" value="1"/>
</dbReference>
<keyword evidence="6" id="KW-0234">DNA repair</keyword>
<proteinExistence type="inferred from homology"/>
<accession>G0UD87</accession>